<keyword evidence="3 6" id="KW-0812">Transmembrane</keyword>
<evidence type="ECO:0000256" key="5">
    <source>
        <dbReference type="ARBA" id="ARBA00023136"/>
    </source>
</evidence>
<dbReference type="Pfam" id="PF01943">
    <property type="entry name" value="Polysacc_synt"/>
    <property type="match status" value="1"/>
</dbReference>
<accession>A0ABM8AHV4</accession>
<feature type="transmembrane region" description="Helical" evidence="6">
    <location>
        <begin position="330"/>
        <end position="353"/>
    </location>
</feature>
<feature type="transmembrane region" description="Helical" evidence="6">
    <location>
        <begin position="174"/>
        <end position="196"/>
    </location>
</feature>
<evidence type="ECO:0000256" key="4">
    <source>
        <dbReference type="ARBA" id="ARBA00022989"/>
    </source>
</evidence>
<protein>
    <submittedName>
        <fullName evidence="7">O-antigen transporter</fullName>
    </submittedName>
</protein>
<reference evidence="7" key="1">
    <citation type="submission" date="2022-07" db="EMBL/GenBank/DDBJ databases">
        <title>Complete Genome Sequence of the Radioresistant Bacterium Deinococcus aetherius ST0316, Isolated from the Air Dust collected in Lower Stratosphere above Japan.</title>
        <authorList>
            <person name="Satoh K."/>
            <person name="Hagiwara K."/>
            <person name="Katsumata K."/>
            <person name="Kubo A."/>
            <person name="Yokobori S."/>
            <person name="Yamagishi A."/>
            <person name="Oono Y."/>
            <person name="Narumi I."/>
        </authorList>
    </citation>
    <scope>NUCLEOTIDE SEQUENCE</scope>
    <source>
        <strain evidence="7">ST0316</strain>
        <plasmid evidence="7">pDAETH-1</plasmid>
    </source>
</reference>
<evidence type="ECO:0000256" key="2">
    <source>
        <dbReference type="ARBA" id="ARBA00022475"/>
    </source>
</evidence>
<feature type="transmembrane region" description="Helical" evidence="6">
    <location>
        <begin position="42"/>
        <end position="65"/>
    </location>
</feature>
<keyword evidence="8" id="KW-1185">Reference proteome</keyword>
<geneLocation type="plasmid" evidence="7 8">
    <name>pDAETH-1</name>
</geneLocation>
<organism evidence="7 8">
    <name type="scientific">Deinococcus aetherius</name>
    <dbReference type="NCBI Taxonomy" id="200252"/>
    <lineage>
        <taxon>Bacteria</taxon>
        <taxon>Thermotogati</taxon>
        <taxon>Deinococcota</taxon>
        <taxon>Deinococci</taxon>
        <taxon>Deinococcales</taxon>
        <taxon>Deinococcaceae</taxon>
        <taxon>Deinococcus</taxon>
    </lineage>
</organism>
<keyword evidence="7" id="KW-0614">Plasmid</keyword>
<evidence type="ECO:0000313" key="8">
    <source>
        <dbReference type="Proteomes" id="UP001064971"/>
    </source>
</evidence>
<keyword evidence="4 6" id="KW-1133">Transmembrane helix</keyword>
<dbReference type="InterPro" id="IPR002797">
    <property type="entry name" value="Polysacc_synth"/>
</dbReference>
<evidence type="ECO:0000256" key="6">
    <source>
        <dbReference type="SAM" id="Phobius"/>
    </source>
</evidence>
<dbReference type="CDD" id="cd13128">
    <property type="entry name" value="MATE_Wzx_like"/>
    <property type="match status" value="1"/>
</dbReference>
<feature type="transmembrane region" description="Helical" evidence="6">
    <location>
        <begin position="360"/>
        <end position="380"/>
    </location>
</feature>
<proteinExistence type="predicted"/>
<dbReference type="PANTHER" id="PTHR30250">
    <property type="entry name" value="PST FAMILY PREDICTED COLANIC ACID TRANSPORTER"/>
    <property type="match status" value="1"/>
</dbReference>
<keyword evidence="5 6" id="KW-0472">Membrane</keyword>
<dbReference type="PANTHER" id="PTHR30250:SF11">
    <property type="entry name" value="O-ANTIGEN TRANSPORTER-RELATED"/>
    <property type="match status" value="1"/>
</dbReference>
<evidence type="ECO:0000313" key="7">
    <source>
        <dbReference type="EMBL" id="BDP43394.1"/>
    </source>
</evidence>
<sequence length="426" mass="44905">MNVLGAGRRFVGNLVALYAVHAATFVLPLLTTPFLARVLGPAALGLLVFAQAFAGLLGMLVQYGFDFSANREVARARDDSSRLAEVMSGVMSAKLLLALPAILLALGASVLIPTLRDHPALLWASVFWTLAQASNLMWYFVGIERAGVASSLDVGAKVLATAGIFALVRGPADLWWVPVLNGGAALTSSVLALRIAHRDVPLLRPSLGRALAALKGGWSLFVFSAASSVSATGSAFLLGLFVEPRLLGYYNGADRIARAFQGVLQPLSRALYPRFNRAAHHSMAEARALLPSGVRLVGGAGVVLCLAAALGAPLWVRILLGPEFLPSVPVLRVLAFLPLVVSLNLVLGILWLLPLGRDRAFNTVVIGGTALSALLIVVLVPRYGPLGMASAVVLTEVAILVSLLLVCRNTLRARPEKEVERASVTS</sequence>
<feature type="transmembrane region" description="Helical" evidence="6">
    <location>
        <begin position="86"/>
        <end position="108"/>
    </location>
</feature>
<evidence type="ECO:0000256" key="3">
    <source>
        <dbReference type="ARBA" id="ARBA00022692"/>
    </source>
</evidence>
<feature type="transmembrane region" description="Helical" evidence="6">
    <location>
        <begin position="217"/>
        <end position="241"/>
    </location>
</feature>
<keyword evidence="2" id="KW-1003">Cell membrane</keyword>
<feature type="transmembrane region" description="Helical" evidence="6">
    <location>
        <begin position="293"/>
        <end position="318"/>
    </location>
</feature>
<comment type="subcellular location">
    <subcellularLocation>
        <location evidence="1">Cell membrane</location>
        <topology evidence="1">Multi-pass membrane protein</topology>
    </subcellularLocation>
</comment>
<dbReference type="RefSeq" id="WP_264777875.1">
    <property type="nucleotide sequence ID" value="NZ_AP026561.1"/>
</dbReference>
<evidence type="ECO:0000256" key="1">
    <source>
        <dbReference type="ARBA" id="ARBA00004651"/>
    </source>
</evidence>
<name>A0ABM8AHV4_9DEIO</name>
<dbReference type="EMBL" id="AP026561">
    <property type="protein sequence ID" value="BDP43394.1"/>
    <property type="molecule type" value="Genomic_DNA"/>
</dbReference>
<dbReference type="Proteomes" id="UP001064971">
    <property type="component" value="Plasmid pDAETH-1"/>
</dbReference>
<gene>
    <name evidence="7" type="ORF">DAETH_33630</name>
</gene>
<feature type="transmembrane region" description="Helical" evidence="6">
    <location>
        <begin position="386"/>
        <end position="407"/>
    </location>
</feature>
<dbReference type="InterPro" id="IPR050833">
    <property type="entry name" value="Poly_Biosynth_Transport"/>
</dbReference>
<feature type="transmembrane region" description="Helical" evidence="6">
    <location>
        <begin position="12"/>
        <end position="36"/>
    </location>
</feature>
<feature type="transmembrane region" description="Helical" evidence="6">
    <location>
        <begin position="120"/>
        <end position="141"/>
    </location>
</feature>